<accession>A0AAE9FHX1</accession>
<evidence type="ECO:0000313" key="3">
    <source>
        <dbReference type="Proteomes" id="UP000829354"/>
    </source>
</evidence>
<dbReference type="Proteomes" id="UP000829354">
    <property type="component" value="Chromosome X"/>
</dbReference>
<dbReference type="EMBL" id="CP092625">
    <property type="protein sequence ID" value="UMM43095.1"/>
    <property type="molecule type" value="Genomic_DNA"/>
</dbReference>
<feature type="compositionally biased region" description="Basic and acidic residues" evidence="1">
    <location>
        <begin position="65"/>
        <end position="95"/>
    </location>
</feature>
<organism evidence="2 3">
    <name type="scientific">Caenorhabditis briggsae</name>
    <dbReference type="NCBI Taxonomy" id="6238"/>
    <lineage>
        <taxon>Eukaryota</taxon>
        <taxon>Metazoa</taxon>
        <taxon>Ecdysozoa</taxon>
        <taxon>Nematoda</taxon>
        <taxon>Chromadorea</taxon>
        <taxon>Rhabditida</taxon>
        <taxon>Rhabditina</taxon>
        <taxon>Rhabditomorpha</taxon>
        <taxon>Rhabditoidea</taxon>
        <taxon>Rhabditidae</taxon>
        <taxon>Peloderinae</taxon>
        <taxon>Caenorhabditis</taxon>
    </lineage>
</organism>
<reference evidence="2 3" key="1">
    <citation type="submission" date="2022-04" db="EMBL/GenBank/DDBJ databases">
        <title>Chromosome-level reference genomes for two strains of Caenorhabditis briggsae: an improved platform for comparative genomics.</title>
        <authorList>
            <person name="Stevens L."/>
            <person name="Andersen E."/>
        </authorList>
    </citation>
    <scope>NUCLEOTIDE SEQUENCE [LARGE SCALE GENOMIC DNA]</scope>
    <source>
        <strain evidence="2">VX34</strain>
        <tissue evidence="2">Whole-organism</tissue>
    </source>
</reference>
<keyword evidence="3" id="KW-1185">Reference proteome</keyword>
<sequence length="111" mass="13398">MADKEHNLLEKNLRMFDVVSLQEWRRAEDIRQFNRAYNNLVKQEKKMIALRDECERQIKELEETQRRKGELRKIEKELHELPDNKEKEDDVEKNKQNPNVGKPNSEAIVKL</sequence>
<proteinExistence type="predicted"/>
<gene>
    <name evidence="2" type="ORF">L5515_018700</name>
</gene>
<dbReference type="AlphaFoldDB" id="A0AAE9FHX1"/>
<name>A0AAE9FHX1_CAEBR</name>
<evidence type="ECO:0000256" key="1">
    <source>
        <dbReference type="SAM" id="MobiDB-lite"/>
    </source>
</evidence>
<protein>
    <submittedName>
        <fullName evidence="2">Uncharacterized protein</fullName>
    </submittedName>
</protein>
<feature type="region of interest" description="Disordered" evidence="1">
    <location>
        <begin position="65"/>
        <end position="111"/>
    </location>
</feature>
<evidence type="ECO:0000313" key="2">
    <source>
        <dbReference type="EMBL" id="UMM43095.1"/>
    </source>
</evidence>